<keyword evidence="2" id="KW-1133">Transmembrane helix</keyword>
<feature type="transmembrane region" description="Helical" evidence="2">
    <location>
        <begin position="93"/>
        <end position="111"/>
    </location>
</feature>
<evidence type="ECO:0000259" key="3">
    <source>
        <dbReference type="Pfam" id="PF13843"/>
    </source>
</evidence>
<evidence type="ECO:0000256" key="1">
    <source>
        <dbReference type="SAM" id="MobiDB-lite"/>
    </source>
</evidence>
<feature type="region of interest" description="Disordered" evidence="1">
    <location>
        <begin position="1"/>
        <end position="26"/>
    </location>
</feature>
<dbReference type="PANTHER" id="PTHR47272">
    <property type="entry name" value="DDE_TNP_1_7 DOMAIN-CONTAINING PROTEIN"/>
    <property type="match status" value="1"/>
</dbReference>
<feature type="compositionally biased region" description="Basic and acidic residues" evidence="1">
    <location>
        <begin position="16"/>
        <end position="26"/>
    </location>
</feature>
<reference evidence="4" key="1">
    <citation type="submission" date="2023-07" db="EMBL/GenBank/DDBJ databases">
        <title>Chromosome-level genome assembly of Artemia franciscana.</title>
        <authorList>
            <person name="Jo E."/>
        </authorList>
    </citation>
    <scope>NUCLEOTIDE SEQUENCE</scope>
    <source>
        <tissue evidence="4">Whole body</tissue>
    </source>
</reference>
<protein>
    <recommendedName>
        <fullName evidence="3">PiggyBac transposable element-derived protein domain-containing protein</fullName>
    </recommendedName>
</protein>
<keyword evidence="2" id="KW-0472">Membrane</keyword>
<proteinExistence type="predicted"/>
<accession>A0AA88LG00</accession>
<evidence type="ECO:0000256" key="2">
    <source>
        <dbReference type="SAM" id="Phobius"/>
    </source>
</evidence>
<dbReference type="InterPro" id="IPR029526">
    <property type="entry name" value="PGBD"/>
</dbReference>
<name>A0AA88LG00_ARTSF</name>
<feature type="domain" description="PiggyBac transposable element-derived protein" evidence="3">
    <location>
        <begin position="6"/>
        <end position="98"/>
    </location>
</feature>
<dbReference type="AlphaFoldDB" id="A0AA88LG00"/>
<gene>
    <name evidence="4" type="ORF">QYM36_001702</name>
</gene>
<evidence type="ECO:0000313" key="4">
    <source>
        <dbReference type="EMBL" id="KAK2725339.1"/>
    </source>
</evidence>
<evidence type="ECO:0000313" key="5">
    <source>
        <dbReference type="Proteomes" id="UP001187531"/>
    </source>
</evidence>
<keyword evidence="2" id="KW-0812">Transmembrane</keyword>
<dbReference type="EMBL" id="JAVRJZ010000003">
    <property type="protein sequence ID" value="KAK2725339.1"/>
    <property type="molecule type" value="Genomic_DNA"/>
</dbReference>
<keyword evidence="5" id="KW-1185">Reference proteome</keyword>
<sequence length="257" mass="28677">MLNKARLKGCPPLTDGEMKKQERGTSDYRTDIHSGVIVVKWLDNNMVYLASTYAGITPQDTCRRWSVKDKSRVEFSRPAIVYEYNRHMGGVDLADMLVILALFAIAFCAPAEEKKEATDIQGSESFLPSYGFGYGTGLGFGYGGLYGAYGAGLYRGIYNPFYGGYGYGRGLGYWFFLPFSQFLPVHQYKKKRRPQTSKEVNPSFQAMVLAIAPDLAWVMVDSMDLTVLDYTEEFMVHFTVATAMAVDLATGEILKAL</sequence>
<dbReference type="Proteomes" id="UP001187531">
    <property type="component" value="Unassembled WGS sequence"/>
</dbReference>
<dbReference type="Pfam" id="PF13843">
    <property type="entry name" value="DDE_Tnp_1_7"/>
    <property type="match status" value="1"/>
</dbReference>
<organism evidence="4 5">
    <name type="scientific">Artemia franciscana</name>
    <name type="common">Brine shrimp</name>
    <name type="synonym">Artemia sanfranciscana</name>
    <dbReference type="NCBI Taxonomy" id="6661"/>
    <lineage>
        <taxon>Eukaryota</taxon>
        <taxon>Metazoa</taxon>
        <taxon>Ecdysozoa</taxon>
        <taxon>Arthropoda</taxon>
        <taxon>Crustacea</taxon>
        <taxon>Branchiopoda</taxon>
        <taxon>Anostraca</taxon>
        <taxon>Artemiidae</taxon>
        <taxon>Artemia</taxon>
    </lineage>
</organism>
<feature type="non-terminal residue" evidence="4">
    <location>
        <position position="1"/>
    </location>
</feature>
<feature type="transmembrane region" description="Helical" evidence="2">
    <location>
        <begin position="171"/>
        <end position="188"/>
    </location>
</feature>
<dbReference type="PANTHER" id="PTHR47272:SF1">
    <property type="entry name" value="PIGGYBAC TRANSPOSABLE ELEMENT-DERIVED PROTEIN 3-LIKE"/>
    <property type="match status" value="1"/>
</dbReference>
<comment type="caution">
    <text evidence="4">The sequence shown here is derived from an EMBL/GenBank/DDBJ whole genome shotgun (WGS) entry which is preliminary data.</text>
</comment>
<feature type="transmembrane region" description="Helical" evidence="2">
    <location>
        <begin position="132"/>
        <end position="151"/>
    </location>
</feature>